<evidence type="ECO:0000313" key="6">
    <source>
        <dbReference type="Ensembl" id="ENSACAP00000036117.1"/>
    </source>
</evidence>
<evidence type="ECO:0000256" key="2">
    <source>
        <dbReference type="ARBA" id="ARBA00022729"/>
    </source>
</evidence>
<sequence>MYAHACVCEHIHAHMCLHTHILVYSFAFSPEAEQSGVCPVTFPKTLHLCRDWCRTDRDCPTRKKCCQNGCIRVCTEPLWVKPGACPLRLRGSMGPCPEPNLQNCSKDDDCAGAQKCCPIGCSSVCKEPEEVRPGSCPLVSTQSSKEPECPTLTFCIRDKDCSQKHMKCCWHTCGWVCLAATGKDQIEDEGGRE</sequence>
<dbReference type="InterPro" id="IPR050514">
    <property type="entry name" value="WAP_four-disulfide_core"/>
</dbReference>
<dbReference type="SMART" id="SM00217">
    <property type="entry name" value="WAP"/>
    <property type="match status" value="3"/>
</dbReference>
<dbReference type="Pfam" id="PF00095">
    <property type="entry name" value="WAP"/>
    <property type="match status" value="3"/>
</dbReference>
<dbReference type="GeneTree" id="ENSGT01100000263895"/>
<dbReference type="PROSITE" id="PS51390">
    <property type="entry name" value="WAP"/>
    <property type="match status" value="3"/>
</dbReference>
<accession>A0A803TLM7</accession>
<dbReference type="Ensembl" id="ENSACAT00000041292.1">
    <property type="protein sequence ID" value="ENSACAP00000036117.1"/>
    <property type="gene ID" value="ENSACAG00000045097.1"/>
</dbReference>
<feature type="domain" description="WAP" evidence="5">
    <location>
        <begin position="31"/>
        <end position="77"/>
    </location>
</feature>
<reference evidence="6" key="3">
    <citation type="submission" date="2025-09" db="UniProtKB">
        <authorList>
            <consortium name="Ensembl"/>
        </authorList>
    </citation>
    <scope>IDENTIFICATION</scope>
</reference>
<keyword evidence="1" id="KW-0929">Antimicrobial</keyword>
<dbReference type="GO" id="GO:0005615">
    <property type="term" value="C:extracellular space"/>
    <property type="evidence" value="ECO:0000318"/>
    <property type="project" value="GO_Central"/>
</dbReference>
<evidence type="ECO:0000256" key="1">
    <source>
        <dbReference type="ARBA" id="ARBA00022529"/>
    </source>
</evidence>
<dbReference type="InterPro" id="IPR008197">
    <property type="entry name" value="WAP_dom"/>
</dbReference>
<dbReference type="PRINTS" id="PR00003">
    <property type="entry name" value="4DISULPHCORE"/>
</dbReference>
<name>A0A803TLM7_ANOCA</name>
<dbReference type="InParanoid" id="A0A803TLM7"/>
<dbReference type="AlphaFoldDB" id="A0A803TLM7"/>
<evidence type="ECO:0000313" key="7">
    <source>
        <dbReference type="Proteomes" id="UP000001646"/>
    </source>
</evidence>
<evidence type="ECO:0000259" key="5">
    <source>
        <dbReference type="PROSITE" id="PS51390"/>
    </source>
</evidence>
<keyword evidence="3" id="KW-0044">Antibiotic</keyword>
<reference evidence="6" key="2">
    <citation type="submission" date="2025-08" db="UniProtKB">
        <authorList>
            <consortium name="Ensembl"/>
        </authorList>
    </citation>
    <scope>IDENTIFICATION</scope>
</reference>
<evidence type="ECO:0000256" key="3">
    <source>
        <dbReference type="ARBA" id="ARBA00023022"/>
    </source>
</evidence>
<dbReference type="GO" id="GO:0019731">
    <property type="term" value="P:antibacterial humoral response"/>
    <property type="evidence" value="ECO:0000318"/>
    <property type="project" value="GO_Central"/>
</dbReference>
<dbReference type="Gene3D" id="4.10.75.10">
    <property type="entry name" value="Elafin-like"/>
    <property type="match status" value="3"/>
</dbReference>
<feature type="domain" description="WAP" evidence="5">
    <location>
        <begin position="78"/>
        <end position="129"/>
    </location>
</feature>
<dbReference type="PANTHER" id="PTHR19441">
    <property type="entry name" value="WHEY ACDIC PROTEIN WAP"/>
    <property type="match status" value="1"/>
</dbReference>
<feature type="domain" description="WAP" evidence="5">
    <location>
        <begin position="131"/>
        <end position="181"/>
    </location>
</feature>
<keyword evidence="7" id="KW-1185">Reference proteome</keyword>
<dbReference type="PANTHER" id="PTHR19441:SF95">
    <property type="entry name" value="PERLWAPIN ISOFORM X1"/>
    <property type="match status" value="1"/>
</dbReference>
<dbReference type="GO" id="GO:0045087">
    <property type="term" value="P:innate immune response"/>
    <property type="evidence" value="ECO:0000318"/>
    <property type="project" value="GO_Central"/>
</dbReference>
<dbReference type="SUPFAM" id="SSF57256">
    <property type="entry name" value="Elafin-like"/>
    <property type="match status" value="3"/>
</dbReference>
<protein>
    <recommendedName>
        <fullName evidence="5">WAP domain-containing protein</fullName>
    </recommendedName>
</protein>
<dbReference type="InterPro" id="IPR036645">
    <property type="entry name" value="Elafin-like_sf"/>
</dbReference>
<reference evidence="6" key="1">
    <citation type="submission" date="2009-12" db="EMBL/GenBank/DDBJ databases">
        <title>The Genome Sequence of Anolis carolinensis (Green Anole Lizard).</title>
        <authorList>
            <consortium name="The Genome Sequencing Platform"/>
            <person name="Di Palma F."/>
            <person name="Alfoldi J."/>
            <person name="Heiman D."/>
            <person name="Young S."/>
            <person name="Grabherr M."/>
            <person name="Johnson J."/>
            <person name="Lander E.S."/>
            <person name="Lindblad-Toh K."/>
        </authorList>
    </citation>
    <scope>NUCLEOTIDE SEQUENCE [LARGE SCALE GENOMIC DNA]</scope>
    <source>
        <strain evidence="6">JBL SC #1</strain>
    </source>
</reference>
<dbReference type="GO" id="GO:0004867">
    <property type="term" value="F:serine-type endopeptidase inhibitor activity"/>
    <property type="evidence" value="ECO:0000318"/>
    <property type="project" value="GO_Central"/>
</dbReference>
<keyword evidence="2" id="KW-0732">Signal</keyword>
<comment type="similarity">
    <text evidence="4">Belongs to the venom waprin family.</text>
</comment>
<proteinExistence type="inferred from homology"/>
<evidence type="ECO:0000256" key="4">
    <source>
        <dbReference type="ARBA" id="ARBA00035122"/>
    </source>
</evidence>
<dbReference type="Proteomes" id="UP000001646">
    <property type="component" value="Unplaced"/>
</dbReference>
<organism evidence="6 7">
    <name type="scientific">Anolis carolinensis</name>
    <name type="common">Green anole</name>
    <name type="synonym">American chameleon</name>
    <dbReference type="NCBI Taxonomy" id="28377"/>
    <lineage>
        <taxon>Eukaryota</taxon>
        <taxon>Metazoa</taxon>
        <taxon>Chordata</taxon>
        <taxon>Craniata</taxon>
        <taxon>Vertebrata</taxon>
        <taxon>Euteleostomi</taxon>
        <taxon>Lepidosauria</taxon>
        <taxon>Squamata</taxon>
        <taxon>Bifurcata</taxon>
        <taxon>Unidentata</taxon>
        <taxon>Episquamata</taxon>
        <taxon>Toxicofera</taxon>
        <taxon>Iguania</taxon>
        <taxon>Dactyloidae</taxon>
        <taxon>Anolis</taxon>
    </lineage>
</organism>